<name>A0A7Z0VM13_9GAMM</name>
<organism evidence="3 4">
    <name type="scientific">Candidatus Thiodiazotropha endolucinida</name>
    <dbReference type="NCBI Taxonomy" id="1655433"/>
    <lineage>
        <taxon>Bacteria</taxon>
        <taxon>Pseudomonadati</taxon>
        <taxon>Pseudomonadota</taxon>
        <taxon>Gammaproteobacteria</taxon>
        <taxon>Chromatiales</taxon>
        <taxon>Sedimenticolaceae</taxon>
        <taxon>Candidatus Thiodiazotropha</taxon>
    </lineage>
</organism>
<comment type="caution">
    <text evidence="3">The sequence shown here is derived from an EMBL/GenBank/DDBJ whole genome shotgun (WGS) entry which is preliminary data.</text>
</comment>
<dbReference type="GO" id="GO:0043683">
    <property type="term" value="P:type IV pilus assembly"/>
    <property type="evidence" value="ECO:0007669"/>
    <property type="project" value="InterPro"/>
</dbReference>
<evidence type="ECO:0000313" key="3">
    <source>
        <dbReference type="EMBL" id="ODJ88158.1"/>
    </source>
</evidence>
<feature type="compositionally biased region" description="Polar residues" evidence="1">
    <location>
        <begin position="80"/>
        <end position="90"/>
    </location>
</feature>
<dbReference type="OrthoDB" id="5296662at2"/>
<keyword evidence="4" id="KW-1185">Reference proteome</keyword>
<dbReference type="InterPro" id="IPR032092">
    <property type="entry name" value="PilW"/>
</dbReference>
<keyword evidence="2" id="KW-0812">Transmembrane</keyword>
<evidence type="ECO:0000313" key="4">
    <source>
        <dbReference type="Proteomes" id="UP000094769"/>
    </source>
</evidence>
<dbReference type="EMBL" id="MARB01000007">
    <property type="protein sequence ID" value="ODJ88158.1"/>
    <property type="molecule type" value="Genomic_DNA"/>
</dbReference>
<sequence length="281" mass="30056">MTTFKKYQSGFSIISLMIASAIGIFIIGGAGKVYVDSRNTFNARTAVAAATENYRFAFQDMRRALVMAGRGVSASDDGSDSYQGTDNGSRTFPAVDQVPDGIVSGATAGGSPWSPDPEDSSVVAIRYASGPAPCGVADAEFTDTLTVRFLVNDEGNLICQVYRGADRLISQPLVSGIVQMRALYGIDTDTDEPDGVANQFLTANEVDEESWPAVVSIRIGLIVQSGDDIELPNAFRPEDPETLDLLGKVFTAPDTNNVYKSASTTISLRNLHHVDRQPSDN</sequence>
<evidence type="ECO:0000256" key="2">
    <source>
        <dbReference type="SAM" id="Phobius"/>
    </source>
</evidence>
<feature type="transmembrane region" description="Helical" evidence="2">
    <location>
        <begin position="12"/>
        <end position="35"/>
    </location>
</feature>
<feature type="region of interest" description="Disordered" evidence="1">
    <location>
        <begin position="72"/>
        <end position="96"/>
    </location>
</feature>
<protein>
    <submittedName>
        <fullName evidence="3">Uncharacterized protein</fullName>
    </submittedName>
</protein>
<dbReference type="Pfam" id="PF16074">
    <property type="entry name" value="PilW"/>
    <property type="match status" value="1"/>
</dbReference>
<evidence type="ECO:0000256" key="1">
    <source>
        <dbReference type="SAM" id="MobiDB-lite"/>
    </source>
</evidence>
<reference evidence="3 4" key="1">
    <citation type="submission" date="2016-06" db="EMBL/GenBank/DDBJ databases">
        <title>Genome sequence of endosymbiont of Candidatus Endolucinida thiodiazotropha.</title>
        <authorList>
            <person name="Poehlein A."/>
            <person name="Koenig S."/>
            <person name="Heiden S.E."/>
            <person name="Thuermer A."/>
            <person name="Voget S."/>
            <person name="Daniel R."/>
            <person name="Markert S."/>
            <person name="Gros O."/>
            <person name="Schweder T."/>
        </authorList>
    </citation>
    <scope>NUCLEOTIDE SEQUENCE [LARGE SCALE GENOMIC DNA]</scope>
    <source>
        <strain evidence="3 4">COS</strain>
    </source>
</reference>
<keyword evidence="2" id="KW-0472">Membrane</keyword>
<accession>A0A7Z0VM13</accession>
<proteinExistence type="predicted"/>
<gene>
    <name evidence="3" type="ORF">CODIS_15710</name>
</gene>
<keyword evidence="2" id="KW-1133">Transmembrane helix</keyword>
<dbReference type="RefSeq" id="WP_069123345.1">
    <property type="nucleotide sequence ID" value="NZ_MARB01000007.1"/>
</dbReference>
<dbReference type="Proteomes" id="UP000094769">
    <property type="component" value="Unassembled WGS sequence"/>
</dbReference>
<dbReference type="AlphaFoldDB" id="A0A7Z0VM13"/>